<dbReference type="STRING" id="28182.GCA_001568325_03510"/>
<dbReference type="PROSITE" id="PS51257">
    <property type="entry name" value="PROKAR_LIPOPROTEIN"/>
    <property type="match status" value="1"/>
</dbReference>
<accession>M6VG37</accession>
<dbReference type="OrthoDB" id="346177at2"/>
<protein>
    <submittedName>
        <fullName evidence="1">Putative lipoprotein</fullName>
    </submittedName>
</protein>
<proteinExistence type="predicted"/>
<organism evidence="1 2">
    <name type="scientific">Leptospira noguchii</name>
    <dbReference type="NCBI Taxonomy" id="28182"/>
    <lineage>
        <taxon>Bacteria</taxon>
        <taxon>Pseudomonadati</taxon>
        <taxon>Spirochaetota</taxon>
        <taxon>Spirochaetia</taxon>
        <taxon>Leptospirales</taxon>
        <taxon>Leptospiraceae</taxon>
        <taxon>Leptospira</taxon>
    </lineage>
</organism>
<dbReference type="Proteomes" id="UP000012112">
    <property type="component" value="Unassembled WGS sequence"/>
</dbReference>
<evidence type="ECO:0000313" key="1">
    <source>
        <dbReference type="EMBL" id="EMO53996.1"/>
    </source>
</evidence>
<name>M6VG37_9LEPT</name>
<evidence type="ECO:0000313" key="2">
    <source>
        <dbReference type="Proteomes" id="UP000012112"/>
    </source>
</evidence>
<reference evidence="1 2" key="1">
    <citation type="submission" date="2013-01" db="EMBL/GenBank/DDBJ databases">
        <authorList>
            <person name="Harkins D.M."/>
            <person name="Durkin A.S."/>
            <person name="Brinkac L.M."/>
            <person name="Haft D.H."/>
            <person name="Selengut J.D."/>
            <person name="Sanka R."/>
            <person name="DePew J."/>
            <person name="Purushe J."/>
            <person name="Matthias M.A."/>
            <person name="Vinetz J.M."/>
            <person name="Sutton G.G."/>
            <person name="Nierman W.C."/>
            <person name="Fouts D.E."/>
        </authorList>
    </citation>
    <scope>NUCLEOTIDE SEQUENCE [LARGE SCALE GENOMIC DNA]</scope>
    <source>
        <strain evidence="1 2">HAI1536</strain>
    </source>
</reference>
<dbReference type="RefSeq" id="WP_002178093.1">
    <property type="nucleotide sequence ID" value="NZ_AKWD02000031.1"/>
</dbReference>
<gene>
    <name evidence="1" type="ORF">LEP1GSC172_4019</name>
</gene>
<keyword evidence="1" id="KW-0449">Lipoprotein</keyword>
<dbReference type="EMBL" id="AKWD02000031">
    <property type="protein sequence ID" value="EMO53996.1"/>
    <property type="molecule type" value="Genomic_DNA"/>
</dbReference>
<comment type="caution">
    <text evidence="1">The sequence shown here is derived from an EMBL/GenBank/DDBJ whole genome shotgun (WGS) entry which is preliminary data.</text>
</comment>
<sequence length="170" mass="19386">MKKIICSLFILAFLTSCKECGSEKKEPEVSFEVDGVYSVHESRILKDLTKGDVSLDYGGICLEIRKPDVVIARFVGLKEVKDVLMKWSKVEEGKHKISYQGNSVFTYDYEIWKGKGPYMILMLSSLENKPSNDDTSNYTSITKRFNNTLDDCTSYKREEMNQDPDPGPDN</sequence>
<dbReference type="AlphaFoldDB" id="M6VG37"/>
<dbReference type="GeneID" id="23200399"/>